<sequence length="549" mass="61937">MLLSQTQSKQTSTQIYSIKIVLIGEFLKHRSFNGANKALPVLASSLVNAGFRQVLQLDLERLDLRVDDVLKEIINADLIIFAGCLTTQWPEIDDHSSKIFAELQKYGRKNVPILVGGYATKSVEDIARITPWITAFCDGEGEESIIEISHTVARGTFYEEMQHLPGLCFINDDGKFHRTIATRVNNFDDIDQSFGLVHVPQVHDMDIFKSSDGRQLKTAQIFTQRGCPWGCGFCNKSSESNSVIRLSEASLRRQLRQLKQRGYEAIYLDVDTFTVHEQAAKREAETLKEEGFFWGSNTRIDKINYEQMRYLAEHNCVYLFFGVEHTLPEVSLANHKFNGSVASQIKQAFDYPAKITRAFQDMNQAGLPSSYFLILGLPKAKLNDKKTEIIGYEPTTYADDIEAIRFGIEKCNPDFLNFNVLRFMPGSMAADTVGDCSYSCVRPSGKQPITAGYFLPRAVKHYGYPQFQEHGVYRLCESVSRYQPITMAMNPQRVYDTICYAMQLINAKIDAGGKATKLFIDRDLIALGLVTQDAQGKYAIAPLEDFANI</sequence>
<dbReference type="GO" id="GO:0046872">
    <property type="term" value="F:metal ion binding"/>
    <property type="evidence" value="ECO:0007669"/>
    <property type="project" value="UniProtKB-KW"/>
</dbReference>
<evidence type="ECO:0000259" key="6">
    <source>
        <dbReference type="PROSITE" id="PS51332"/>
    </source>
</evidence>
<dbReference type="InterPro" id="IPR006638">
    <property type="entry name" value="Elp3/MiaA/NifB-like_rSAM"/>
</dbReference>
<dbReference type="Gene3D" id="3.80.30.20">
    <property type="entry name" value="tm_1862 like domain"/>
    <property type="match status" value="1"/>
</dbReference>
<evidence type="ECO:0000256" key="3">
    <source>
        <dbReference type="ARBA" id="ARBA00022723"/>
    </source>
</evidence>
<comment type="caution">
    <text evidence="7">The sequence shown here is derived from an EMBL/GenBank/DDBJ whole genome shotgun (WGS) entry which is preliminary data.</text>
</comment>
<dbReference type="CDD" id="cd01335">
    <property type="entry name" value="Radical_SAM"/>
    <property type="match status" value="1"/>
</dbReference>
<keyword evidence="2" id="KW-0949">S-adenosyl-L-methionine</keyword>
<comment type="cofactor">
    <cofactor evidence="1">
        <name>[4Fe-4S] cluster</name>
        <dbReference type="ChEBI" id="CHEBI:49883"/>
    </cofactor>
</comment>
<dbReference type="SUPFAM" id="SSF102114">
    <property type="entry name" value="Radical SAM enzymes"/>
    <property type="match status" value="1"/>
</dbReference>
<dbReference type="InterPro" id="IPR007197">
    <property type="entry name" value="rSAM"/>
</dbReference>
<dbReference type="EMBL" id="BDGE01000041">
    <property type="protein sequence ID" value="GBE92728.1"/>
    <property type="molecule type" value="Genomic_DNA"/>
</dbReference>
<dbReference type="GO" id="GO:0051536">
    <property type="term" value="F:iron-sulfur cluster binding"/>
    <property type="evidence" value="ECO:0007669"/>
    <property type="project" value="UniProtKB-KW"/>
</dbReference>
<dbReference type="SFLD" id="SFLDG01082">
    <property type="entry name" value="B12-binding_domain_containing"/>
    <property type="match status" value="1"/>
</dbReference>
<evidence type="ECO:0000313" key="7">
    <source>
        <dbReference type="EMBL" id="GBE92728.1"/>
    </source>
</evidence>
<accession>A0A2H6LHN9</accession>
<evidence type="ECO:0000313" key="8">
    <source>
        <dbReference type="Proteomes" id="UP000236527"/>
    </source>
</evidence>
<name>A0A2H6LHN9_9NOSO</name>
<evidence type="ECO:0000256" key="1">
    <source>
        <dbReference type="ARBA" id="ARBA00001966"/>
    </source>
</evidence>
<dbReference type="GO" id="GO:0031419">
    <property type="term" value="F:cobalamin binding"/>
    <property type="evidence" value="ECO:0007669"/>
    <property type="project" value="InterPro"/>
</dbReference>
<reference evidence="8" key="1">
    <citation type="journal article" date="2018" name="Genome Announc.">
        <title>Draft Genome Sequence of the Nitrogen-Fixing and Hormogonia-Inducing Cyanobacterium Nostoc cycadae Strain WK-1, Isolated from the Coralloid Roots of Cycas revoluta.</title>
        <authorList>
            <person name="Kanesaki Y."/>
            <person name="Hirose M."/>
            <person name="Hirose Y."/>
            <person name="Fujisawa T."/>
            <person name="Nakamura Y."/>
            <person name="Watanabe S."/>
            <person name="Matsunaga S."/>
            <person name="Uchida H."/>
            <person name="Murakami A."/>
        </authorList>
    </citation>
    <scope>NUCLEOTIDE SEQUENCE [LARGE SCALE GENOMIC DNA]</scope>
    <source>
        <strain evidence="8">WK-1</strain>
    </source>
</reference>
<dbReference type="AlphaFoldDB" id="A0A2H6LHN9"/>
<dbReference type="PANTHER" id="PTHR43409">
    <property type="entry name" value="ANAEROBIC MAGNESIUM-PROTOPORPHYRIN IX MONOMETHYL ESTER CYCLASE-RELATED"/>
    <property type="match status" value="1"/>
</dbReference>
<evidence type="ECO:0000256" key="4">
    <source>
        <dbReference type="ARBA" id="ARBA00023004"/>
    </source>
</evidence>
<gene>
    <name evidence="7" type="ORF">NCWK1_2486</name>
</gene>
<dbReference type="SMART" id="SM00729">
    <property type="entry name" value="Elp3"/>
    <property type="match status" value="1"/>
</dbReference>
<feature type="domain" description="B12-binding" evidence="6">
    <location>
        <begin position="19"/>
        <end position="159"/>
    </location>
</feature>
<evidence type="ECO:0000256" key="5">
    <source>
        <dbReference type="ARBA" id="ARBA00023014"/>
    </source>
</evidence>
<dbReference type="RefSeq" id="WP_103125005.1">
    <property type="nucleotide sequence ID" value="NZ_DF978428.1"/>
</dbReference>
<keyword evidence="5" id="KW-0411">Iron-sulfur</keyword>
<dbReference type="InterPro" id="IPR006158">
    <property type="entry name" value="Cobalamin-bd"/>
</dbReference>
<evidence type="ECO:0000256" key="2">
    <source>
        <dbReference type="ARBA" id="ARBA00022691"/>
    </source>
</evidence>
<dbReference type="Gene3D" id="3.40.50.280">
    <property type="entry name" value="Cobalamin-binding domain"/>
    <property type="match status" value="1"/>
</dbReference>
<dbReference type="Proteomes" id="UP000236527">
    <property type="component" value="Unassembled WGS sequence"/>
</dbReference>
<dbReference type="PROSITE" id="PS51332">
    <property type="entry name" value="B12_BINDING"/>
    <property type="match status" value="1"/>
</dbReference>
<dbReference type="GO" id="GO:0003824">
    <property type="term" value="F:catalytic activity"/>
    <property type="evidence" value="ECO:0007669"/>
    <property type="project" value="InterPro"/>
</dbReference>
<dbReference type="GO" id="GO:0005829">
    <property type="term" value="C:cytosol"/>
    <property type="evidence" value="ECO:0007669"/>
    <property type="project" value="TreeGrafter"/>
</dbReference>
<keyword evidence="3" id="KW-0479">Metal-binding</keyword>
<proteinExistence type="predicted"/>
<dbReference type="InterPro" id="IPR058240">
    <property type="entry name" value="rSAM_sf"/>
</dbReference>
<dbReference type="Pfam" id="PF04055">
    <property type="entry name" value="Radical_SAM"/>
    <property type="match status" value="1"/>
</dbReference>
<dbReference type="PANTHER" id="PTHR43409:SF16">
    <property type="entry name" value="SLR0320 PROTEIN"/>
    <property type="match status" value="1"/>
</dbReference>
<dbReference type="InterPro" id="IPR051198">
    <property type="entry name" value="BchE-like"/>
</dbReference>
<dbReference type="SFLD" id="SFLDS00029">
    <property type="entry name" value="Radical_SAM"/>
    <property type="match status" value="1"/>
</dbReference>
<keyword evidence="4" id="KW-0408">Iron</keyword>
<organism evidence="7 8">
    <name type="scientific">Nostoc cycadae WK-1</name>
    <dbReference type="NCBI Taxonomy" id="1861711"/>
    <lineage>
        <taxon>Bacteria</taxon>
        <taxon>Bacillati</taxon>
        <taxon>Cyanobacteriota</taxon>
        <taxon>Cyanophyceae</taxon>
        <taxon>Nostocales</taxon>
        <taxon>Nostocaceae</taxon>
        <taxon>Nostoc</taxon>
    </lineage>
</organism>
<protein>
    <submittedName>
        <fullName evidence="7">Radical SAM protein</fullName>
    </submittedName>
</protein>
<keyword evidence="8" id="KW-1185">Reference proteome</keyword>
<dbReference type="InterPro" id="IPR023404">
    <property type="entry name" value="rSAM_horseshoe"/>
</dbReference>